<evidence type="ECO:0000313" key="2">
    <source>
        <dbReference type="EMBL" id="KAI8041593.1"/>
    </source>
</evidence>
<gene>
    <name evidence="2" type="ORF">M5D96_005858</name>
</gene>
<evidence type="ECO:0000256" key="1">
    <source>
        <dbReference type="SAM" id="Phobius"/>
    </source>
</evidence>
<reference evidence="2" key="1">
    <citation type="journal article" date="2023" name="Genome Biol. Evol.">
        <title>Long-read-based Genome Assembly of Drosophila gunungcola Reveals Fewer Chemosensory Genes in Flower-breeding Species.</title>
        <authorList>
            <person name="Negi A."/>
            <person name="Liao B.Y."/>
            <person name="Yeh S.D."/>
        </authorList>
    </citation>
    <scope>NUCLEOTIDE SEQUENCE</scope>
    <source>
        <strain evidence="2">Sukarami</strain>
    </source>
</reference>
<keyword evidence="3" id="KW-1185">Reference proteome</keyword>
<keyword evidence="1" id="KW-1133">Transmembrane helix</keyword>
<proteinExistence type="predicted"/>
<organism evidence="2 3">
    <name type="scientific">Drosophila gunungcola</name>
    <name type="common">fruit fly</name>
    <dbReference type="NCBI Taxonomy" id="103775"/>
    <lineage>
        <taxon>Eukaryota</taxon>
        <taxon>Metazoa</taxon>
        <taxon>Ecdysozoa</taxon>
        <taxon>Arthropoda</taxon>
        <taxon>Hexapoda</taxon>
        <taxon>Insecta</taxon>
        <taxon>Pterygota</taxon>
        <taxon>Neoptera</taxon>
        <taxon>Endopterygota</taxon>
        <taxon>Diptera</taxon>
        <taxon>Brachycera</taxon>
        <taxon>Muscomorpha</taxon>
        <taxon>Ephydroidea</taxon>
        <taxon>Drosophilidae</taxon>
        <taxon>Drosophila</taxon>
        <taxon>Sophophora</taxon>
    </lineage>
</organism>
<dbReference type="AlphaFoldDB" id="A0A9P9YRJ3"/>
<protein>
    <submittedName>
        <fullName evidence="2">Uncharacterized protein</fullName>
    </submittedName>
</protein>
<keyword evidence="1" id="KW-0472">Membrane</keyword>
<accession>A0A9P9YRJ3</accession>
<feature type="transmembrane region" description="Helical" evidence="1">
    <location>
        <begin position="6"/>
        <end position="24"/>
    </location>
</feature>
<name>A0A9P9YRJ3_9MUSC</name>
<comment type="caution">
    <text evidence="2">The sequence shown here is derived from an EMBL/GenBank/DDBJ whole genome shotgun (WGS) entry which is preliminary data.</text>
</comment>
<keyword evidence="1" id="KW-0812">Transmembrane</keyword>
<sequence>MNVKRILSWIELFLGIIMISTALAKNKRYYVKEFTINSNVIPSYIPAVNFISDFHIFIKNRKAGRIIIRGRLIHRR</sequence>
<dbReference type="Proteomes" id="UP001059596">
    <property type="component" value="Unassembled WGS sequence"/>
</dbReference>
<evidence type="ECO:0000313" key="3">
    <source>
        <dbReference type="Proteomes" id="UP001059596"/>
    </source>
</evidence>
<dbReference type="EMBL" id="JAMKOV010000003">
    <property type="protein sequence ID" value="KAI8041593.1"/>
    <property type="molecule type" value="Genomic_DNA"/>
</dbReference>